<accession>C3XCC5</accession>
<dbReference type="InterPro" id="IPR046433">
    <property type="entry name" value="ActCoA_hydro"/>
</dbReference>
<dbReference type="GeneID" id="77134112"/>
<evidence type="ECO:0000259" key="4">
    <source>
        <dbReference type="Pfam" id="PF02550"/>
    </source>
</evidence>
<protein>
    <submittedName>
        <fullName evidence="6">Succinate CoA transferase</fullName>
        <ecNumber evidence="6">2.8.3.-</ecNumber>
    </submittedName>
</protein>
<evidence type="ECO:0000256" key="2">
    <source>
        <dbReference type="PIRSR" id="PIRSR617821-1"/>
    </source>
</evidence>
<keyword evidence="6" id="KW-0808">Transferase</keyword>
<dbReference type="GO" id="GO:0003986">
    <property type="term" value="F:acetyl-CoA hydrolase activity"/>
    <property type="evidence" value="ECO:0007669"/>
    <property type="project" value="TreeGrafter"/>
</dbReference>
<dbReference type="RefSeq" id="WP_005882359.1">
    <property type="nucleotide sequence ID" value="NZ_CP019430.1"/>
</dbReference>
<evidence type="ECO:0000313" key="6">
    <source>
        <dbReference type="EMBL" id="EEO30851.1"/>
    </source>
</evidence>
<feature type="binding site" evidence="3">
    <location>
        <position position="386"/>
    </location>
    <ligand>
        <name>CoA</name>
        <dbReference type="ChEBI" id="CHEBI:57287"/>
    </ligand>
</feature>
<dbReference type="EC" id="2.8.3.-" evidence="6"/>
<dbReference type="HOGENOM" id="CLU_019748_3_0_4"/>
<proteinExistence type="inferred from homology"/>
<keyword evidence="7" id="KW-1185">Reference proteome</keyword>
<dbReference type="Proteomes" id="UP000005089">
    <property type="component" value="Unassembled WGS sequence"/>
</dbReference>
<dbReference type="GO" id="GO:0008775">
    <property type="term" value="F:acetate CoA-transferase activity"/>
    <property type="evidence" value="ECO:0007669"/>
    <property type="project" value="InterPro"/>
</dbReference>
<evidence type="ECO:0000259" key="5">
    <source>
        <dbReference type="Pfam" id="PF13336"/>
    </source>
</evidence>
<evidence type="ECO:0000256" key="3">
    <source>
        <dbReference type="PIRSR" id="PIRSR617821-2"/>
    </source>
</evidence>
<name>C3XCC5_OXAFO</name>
<dbReference type="Gene3D" id="3.30.750.70">
    <property type="entry name" value="4-hydroxybutyrate coenzyme like domains"/>
    <property type="match status" value="1"/>
</dbReference>
<dbReference type="InterPro" id="IPR003702">
    <property type="entry name" value="ActCoA_hydro_N"/>
</dbReference>
<dbReference type="PANTHER" id="PTHR43609">
    <property type="entry name" value="ACETYL-COA HYDROLASE"/>
    <property type="match status" value="1"/>
</dbReference>
<dbReference type="GO" id="GO:0006083">
    <property type="term" value="P:acetate metabolic process"/>
    <property type="evidence" value="ECO:0007669"/>
    <property type="project" value="InterPro"/>
</dbReference>
<dbReference type="EMBL" id="GG658170">
    <property type="protein sequence ID" value="EEO30851.1"/>
    <property type="molecule type" value="Genomic_DNA"/>
</dbReference>
<dbReference type="Gene3D" id="3.40.1080.10">
    <property type="entry name" value="Glutaconate Coenzyme A-transferase"/>
    <property type="match status" value="1"/>
</dbReference>
<dbReference type="OrthoDB" id="9801795at2"/>
<evidence type="ECO:0000313" key="7">
    <source>
        <dbReference type="Proteomes" id="UP000005089"/>
    </source>
</evidence>
<dbReference type="Gene3D" id="3.40.1080.20">
    <property type="entry name" value="Acetyl-CoA hydrolase/transferase C-terminal domain"/>
    <property type="match status" value="1"/>
</dbReference>
<sequence>MNTDVLQKRIRLPELREKVTSPEAAAEYIKDGMKVGMSGFTLAGSVKSVPHAIVKRAATHPLKISVVTGASLGNDVDSAMANAGIMSKRAPFQTDRTLRNAINRGEVMYVDNHLSETGEQLRKQQVKKVDVAILEAVSITENGEIIPTASVGNNEIFAETADKVIIELNLSYPLEMEGAHDIYCATHFPTAVPINIMKPSDRAGSIGIRIPPEKIAAIVITDEMDTPSQNLPPDAETAQIAGHLIEFFKNEIKQGRLTESLRPLQAGIGTIANAVMSGLKTGPFKHLTMYSEVMQDSTFELIDAGMMDFAAATAITLSDQKSREVFGNFAKYKDHILLRPQRISNHPEVVQRLGLITINTALEVDIYGHVNSTHVMGTHMMNGIGGSGDFTHNAHTAIFVTKSVAKDGLISSIVPMVPHVDHTEHDVDILVTEVGLADLRGLAPRERAQAIINNCVQGEYKTMLQEYVAEANLRGGQTPHVLEKALSWHQRLYETGSMKDEVKLTQVA</sequence>
<organism evidence="6 7">
    <name type="scientific">Oxalobacter formigenes OXCC13</name>
    <dbReference type="NCBI Taxonomy" id="556269"/>
    <lineage>
        <taxon>Bacteria</taxon>
        <taxon>Pseudomonadati</taxon>
        <taxon>Pseudomonadota</taxon>
        <taxon>Betaproteobacteria</taxon>
        <taxon>Burkholderiales</taxon>
        <taxon>Oxalobacteraceae</taxon>
        <taxon>Oxalobacter</taxon>
    </lineage>
</organism>
<feature type="binding site" evidence="3">
    <location>
        <position position="406"/>
    </location>
    <ligand>
        <name>CoA</name>
        <dbReference type="ChEBI" id="CHEBI:57287"/>
    </ligand>
</feature>
<reference evidence="6 7" key="1">
    <citation type="submission" date="2009-02" db="EMBL/GenBank/DDBJ databases">
        <title>The Genome Sequence of Oxalobacter formigenes OXCC13.</title>
        <authorList>
            <consortium name="The Broad Institute Genome Sequencing Platform"/>
            <person name="Ward D."/>
            <person name="Young S.K."/>
            <person name="Kodira C.D."/>
            <person name="Zeng Q."/>
            <person name="Koehrsen M."/>
            <person name="Alvarado L."/>
            <person name="Berlin A."/>
            <person name="Borenstein D."/>
            <person name="Chen Z."/>
            <person name="Engels R."/>
            <person name="Freedman E."/>
            <person name="Gellesch M."/>
            <person name="Goldberg J."/>
            <person name="Griggs A."/>
            <person name="Gujja S."/>
            <person name="Heiman D."/>
            <person name="Hepburn T."/>
            <person name="Howarth C."/>
            <person name="Jen D."/>
            <person name="Larson L."/>
            <person name="Lewis B."/>
            <person name="Mehta T."/>
            <person name="Park D."/>
            <person name="Pearson M."/>
            <person name="Roberts A."/>
            <person name="Saif S."/>
            <person name="Shea T."/>
            <person name="Shenoy N."/>
            <person name="Sisk P."/>
            <person name="Stolte C."/>
            <person name="Sykes S."/>
            <person name="Walk T."/>
            <person name="White J."/>
            <person name="Yandava C."/>
            <person name="Allison M.J."/>
            <person name="Lander E."/>
            <person name="Nusbaum C."/>
            <person name="Galagan J."/>
            <person name="Birren B."/>
        </authorList>
    </citation>
    <scope>NUCLEOTIDE SEQUENCE [LARGE SCALE GENOMIC DNA]</scope>
    <source>
        <strain evidence="6 7">OXCC13</strain>
    </source>
</reference>
<dbReference type="InterPro" id="IPR017821">
    <property type="entry name" value="Succinate_CoA_transferase"/>
</dbReference>
<dbReference type="InterPro" id="IPR037171">
    <property type="entry name" value="NagB/RpiA_transferase-like"/>
</dbReference>
<dbReference type="InterPro" id="IPR026888">
    <property type="entry name" value="AcetylCoA_hyd_C"/>
</dbReference>
<dbReference type="STRING" id="847.BRW83_0203"/>
<evidence type="ECO:0000256" key="1">
    <source>
        <dbReference type="ARBA" id="ARBA00009632"/>
    </source>
</evidence>
<dbReference type="Pfam" id="PF02550">
    <property type="entry name" value="AcetylCoA_hydro"/>
    <property type="match status" value="1"/>
</dbReference>
<gene>
    <name evidence="6" type="ORF">OFBG_01879</name>
</gene>
<dbReference type="GO" id="GO:0006084">
    <property type="term" value="P:acetyl-CoA metabolic process"/>
    <property type="evidence" value="ECO:0007669"/>
    <property type="project" value="InterPro"/>
</dbReference>
<dbReference type="Pfam" id="PF13336">
    <property type="entry name" value="AcetylCoA_hyd_C"/>
    <property type="match status" value="1"/>
</dbReference>
<feature type="domain" description="Acetyl-CoA hydrolase/transferase C-terminal" evidence="5">
    <location>
        <begin position="328"/>
        <end position="467"/>
    </location>
</feature>
<dbReference type="NCBIfam" id="TIGR03458">
    <property type="entry name" value="YgfH_subfam"/>
    <property type="match status" value="1"/>
</dbReference>
<feature type="domain" description="Acetyl-CoA hydrolase/transferase N-terminal" evidence="4">
    <location>
        <begin position="14"/>
        <end position="219"/>
    </location>
</feature>
<dbReference type="InterPro" id="IPR038460">
    <property type="entry name" value="AcetylCoA_hyd_C_sf"/>
</dbReference>
<dbReference type="FunFam" id="3.40.1080.20:FF:000001">
    <property type="entry name" value="Acetyl-CoA hydrolase Ach1"/>
    <property type="match status" value="1"/>
</dbReference>
<dbReference type="SUPFAM" id="SSF100950">
    <property type="entry name" value="NagB/RpiA/CoA transferase-like"/>
    <property type="match status" value="2"/>
</dbReference>
<feature type="active site" description="5-glutamyl coenzyme A thioester intermediate" evidence="2">
    <location>
        <position position="292"/>
    </location>
</feature>
<dbReference type="PANTHER" id="PTHR43609:SF1">
    <property type="entry name" value="ACETYL-COA HYDROLASE"/>
    <property type="match status" value="1"/>
</dbReference>
<dbReference type="eggNOG" id="COG0427">
    <property type="taxonomic scope" value="Bacteria"/>
</dbReference>
<comment type="similarity">
    <text evidence="1">Belongs to the acetyl-CoA hydrolase/transferase family.</text>
</comment>
<dbReference type="AlphaFoldDB" id="C3XCC5"/>
<feature type="binding site" evidence="3">
    <location>
        <position position="382"/>
    </location>
    <ligand>
        <name>CoA</name>
        <dbReference type="ChEBI" id="CHEBI:57287"/>
    </ligand>
</feature>